<proteinExistence type="predicted"/>
<gene>
    <name evidence="2" type="ORF">WN51_11845</name>
</gene>
<keyword evidence="3" id="KW-1185">Reference proteome</keyword>
<evidence type="ECO:0000313" key="3">
    <source>
        <dbReference type="Proteomes" id="UP000053105"/>
    </source>
</evidence>
<sequence>MTTRSNTRAQMNEGSSTGSSTEFKLVPFWPERLELWFLRAEQKFASRNITSGTTINVTYSKKIIEFLQYEEPFWNFIIKSIFSNLNLS</sequence>
<feature type="region of interest" description="Disordered" evidence="1">
    <location>
        <begin position="1"/>
        <end position="22"/>
    </location>
</feature>
<organism evidence="2 3">
    <name type="scientific">Melipona quadrifasciata</name>
    <dbReference type="NCBI Taxonomy" id="166423"/>
    <lineage>
        <taxon>Eukaryota</taxon>
        <taxon>Metazoa</taxon>
        <taxon>Ecdysozoa</taxon>
        <taxon>Arthropoda</taxon>
        <taxon>Hexapoda</taxon>
        <taxon>Insecta</taxon>
        <taxon>Pterygota</taxon>
        <taxon>Neoptera</taxon>
        <taxon>Endopterygota</taxon>
        <taxon>Hymenoptera</taxon>
        <taxon>Apocrita</taxon>
        <taxon>Aculeata</taxon>
        <taxon>Apoidea</taxon>
        <taxon>Anthophila</taxon>
        <taxon>Apidae</taxon>
        <taxon>Melipona</taxon>
    </lineage>
</organism>
<evidence type="ECO:0000313" key="2">
    <source>
        <dbReference type="EMBL" id="KOX76129.1"/>
    </source>
</evidence>
<dbReference type="AlphaFoldDB" id="A0A0M9A589"/>
<accession>A0A0M9A589</accession>
<name>A0A0M9A589_9HYME</name>
<dbReference type="EMBL" id="KQ435753">
    <property type="protein sequence ID" value="KOX76129.1"/>
    <property type="molecule type" value="Genomic_DNA"/>
</dbReference>
<reference evidence="2 3" key="1">
    <citation type="submission" date="2015-07" db="EMBL/GenBank/DDBJ databases">
        <title>The genome of Melipona quadrifasciata.</title>
        <authorList>
            <person name="Pan H."/>
            <person name="Kapheim K."/>
        </authorList>
    </citation>
    <scope>NUCLEOTIDE SEQUENCE [LARGE SCALE GENOMIC DNA]</scope>
    <source>
        <strain evidence="2">0111107301</strain>
        <tissue evidence="2">Whole body</tissue>
    </source>
</reference>
<dbReference type="Proteomes" id="UP000053105">
    <property type="component" value="Unassembled WGS sequence"/>
</dbReference>
<protein>
    <submittedName>
        <fullName evidence="2">Uncharacterized protein</fullName>
    </submittedName>
</protein>
<evidence type="ECO:0000256" key="1">
    <source>
        <dbReference type="SAM" id="MobiDB-lite"/>
    </source>
</evidence>